<comment type="catalytic activity">
    <reaction evidence="1">
        <text>ATP + protein L-histidine = ADP + protein N-phospho-L-histidine.</text>
        <dbReference type="EC" id="2.7.13.3"/>
    </reaction>
</comment>
<feature type="domain" description="Histidine kinase" evidence="5">
    <location>
        <begin position="212"/>
        <end position="429"/>
    </location>
</feature>
<dbReference type="Gene3D" id="3.30.565.10">
    <property type="entry name" value="Histidine kinase-like ATPase, C-terminal domain"/>
    <property type="match status" value="1"/>
</dbReference>
<keyword evidence="4" id="KW-0472">Membrane</keyword>
<gene>
    <name evidence="6" type="ORF">POL68_36030</name>
</gene>
<comment type="caution">
    <text evidence="6">The sequence shown here is derived from an EMBL/GenBank/DDBJ whole genome shotgun (WGS) entry which is preliminary data.</text>
</comment>
<feature type="transmembrane region" description="Helical" evidence="4">
    <location>
        <begin position="21"/>
        <end position="41"/>
    </location>
</feature>
<dbReference type="PROSITE" id="PS50109">
    <property type="entry name" value="HIS_KIN"/>
    <property type="match status" value="1"/>
</dbReference>
<evidence type="ECO:0000256" key="4">
    <source>
        <dbReference type="SAM" id="Phobius"/>
    </source>
</evidence>
<keyword evidence="6" id="KW-0547">Nucleotide-binding</keyword>
<sequence length="433" mass="47942">MNAPQDEAGSGLMAQRVRDRLGLFSALGVVCIYFLMVLSIWGQWVSIALLSGTFTFVFVFSIVLELWNSERETRPPRLEVLRLSLEMGAMLIYGKLTSWAVPVWLYLPLNALWSDHSTELRWMRGLLLGQAVVVTAVAVMQGCSILVPLSFILLSLLAQSLLGMRLLLLRHVMDRLSHRHGELARAHADLDRAHERAREQDRLSSLGMLAAGIAHEINNPLSYVKSNVNALYRDLKVRQGQIAPELGEYVDEVLPATLDGIHRIASIVTDLRRFARGEPEPMVEYDLNAEVQVALRMTQGRLHAHCDLEVDLAPELPRMQGRPRQIVQVVINLIVNAAQAMPGHGKIRVSTRQEDGEVLLSVRDTGMGMSPETLSRIFQPFFTTKPLGEGTGMGLAVVHGIVSAHGGRIQVESEPLKGSDFIIRLPRGVPASS</sequence>
<dbReference type="Gene3D" id="1.10.287.130">
    <property type="match status" value="1"/>
</dbReference>
<dbReference type="InterPro" id="IPR036097">
    <property type="entry name" value="HisK_dim/P_sf"/>
</dbReference>
<dbReference type="SUPFAM" id="SSF47384">
    <property type="entry name" value="Homodimeric domain of signal transducing histidine kinase"/>
    <property type="match status" value="1"/>
</dbReference>
<dbReference type="PRINTS" id="PR00344">
    <property type="entry name" value="BCTRLSENSOR"/>
</dbReference>
<dbReference type="SUPFAM" id="SSF55874">
    <property type="entry name" value="ATPase domain of HSP90 chaperone/DNA topoisomerase II/histidine kinase"/>
    <property type="match status" value="1"/>
</dbReference>
<dbReference type="RefSeq" id="WP_272144397.1">
    <property type="nucleotide sequence ID" value="NZ_JAQNDM010000002.1"/>
</dbReference>
<dbReference type="InterPro" id="IPR004358">
    <property type="entry name" value="Sig_transdc_His_kin-like_C"/>
</dbReference>
<reference evidence="6 7" key="1">
    <citation type="submission" date="2022-11" db="EMBL/GenBank/DDBJ databases">
        <title>Minimal conservation of predation-associated metabolite biosynthetic gene clusters underscores biosynthetic potential of Myxococcota including descriptions for ten novel species: Archangium lansinium sp. nov., Myxococcus landrumus sp. nov., Nannocystis bai.</title>
        <authorList>
            <person name="Ahearne A."/>
            <person name="Stevens C."/>
            <person name="Dowd S."/>
        </authorList>
    </citation>
    <scope>NUCLEOTIDE SEQUENCE [LARGE SCALE GENOMIC DNA]</scope>
    <source>
        <strain evidence="6 7">NCWAL01</strain>
    </source>
</reference>
<dbReference type="EMBL" id="JAQNDM010000002">
    <property type="protein sequence ID" value="MDC0713931.1"/>
    <property type="molecule type" value="Genomic_DNA"/>
</dbReference>
<keyword evidence="6" id="KW-0067">ATP-binding</keyword>
<keyword evidence="4" id="KW-0812">Transmembrane</keyword>
<keyword evidence="3" id="KW-0597">Phosphoprotein</keyword>
<accession>A0ABT5DK71</accession>
<evidence type="ECO:0000256" key="2">
    <source>
        <dbReference type="ARBA" id="ARBA00012438"/>
    </source>
</evidence>
<feature type="transmembrane region" description="Helical" evidence="4">
    <location>
        <begin position="127"/>
        <end position="157"/>
    </location>
</feature>
<dbReference type="InterPro" id="IPR005467">
    <property type="entry name" value="His_kinase_dom"/>
</dbReference>
<dbReference type="InterPro" id="IPR003594">
    <property type="entry name" value="HATPase_dom"/>
</dbReference>
<dbReference type="GO" id="GO:0005524">
    <property type="term" value="F:ATP binding"/>
    <property type="evidence" value="ECO:0007669"/>
    <property type="project" value="UniProtKB-KW"/>
</dbReference>
<evidence type="ECO:0000313" key="7">
    <source>
        <dbReference type="Proteomes" id="UP001221838"/>
    </source>
</evidence>
<dbReference type="Pfam" id="PF00512">
    <property type="entry name" value="HisKA"/>
    <property type="match status" value="1"/>
</dbReference>
<evidence type="ECO:0000313" key="6">
    <source>
        <dbReference type="EMBL" id="MDC0713931.1"/>
    </source>
</evidence>
<dbReference type="SMART" id="SM00387">
    <property type="entry name" value="HATPase_c"/>
    <property type="match status" value="1"/>
</dbReference>
<feature type="transmembrane region" description="Helical" evidence="4">
    <location>
        <begin position="47"/>
        <end position="67"/>
    </location>
</feature>
<organism evidence="6 7">
    <name type="scientific">Stigmatella ashevillensis</name>
    <dbReference type="NCBI Taxonomy" id="2995309"/>
    <lineage>
        <taxon>Bacteria</taxon>
        <taxon>Pseudomonadati</taxon>
        <taxon>Myxococcota</taxon>
        <taxon>Myxococcia</taxon>
        <taxon>Myxococcales</taxon>
        <taxon>Cystobacterineae</taxon>
        <taxon>Archangiaceae</taxon>
        <taxon>Stigmatella</taxon>
    </lineage>
</organism>
<keyword evidence="7" id="KW-1185">Reference proteome</keyword>
<dbReference type="InterPro" id="IPR036890">
    <property type="entry name" value="HATPase_C_sf"/>
</dbReference>
<dbReference type="InterPro" id="IPR003661">
    <property type="entry name" value="HisK_dim/P_dom"/>
</dbReference>
<evidence type="ECO:0000259" key="5">
    <source>
        <dbReference type="PROSITE" id="PS50109"/>
    </source>
</evidence>
<keyword evidence="4" id="KW-1133">Transmembrane helix</keyword>
<proteinExistence type="predicted"/>
<protein>
    <recommendedName>
        <fullName evidence="2">histidine kinase</fullName>
        <ecNumber evidence="2">2.7.13.3</ecNumber>
    </recommendedName>
</protein>
<evidence type="ECO:0000256" key="3">
    <source>
        <dbReference type="ARBA" id="ARBA00022553"/>
    </source>
</evidence>
<dbReference type="SMART" id="SM00388">
    <property type="entry name" value="HisKA"/>
    <property type="match status" value="1"/>
</dbReference>
<evidence type="ECO:0000256" key="1">
    <source>
        <dbReference type="ARBA" id="ARBA00000085"/>
    </source>
</evidence>
<dbReference type="CDD" id="cd00082">
    <property type="entry name" value="HisKA"/>
    <property type="match status" value="1"/>
</dbReference>
<dbReference type="PANTHER" id="PTHR43065">
    <property type="entry name" value="SENSOR HISTIDINE KINASE"/>
    <property type="match status" value="1"/>
</dbReference>
<dbReference type="PANTHER" id="PTHR43065:SF42">
    <property type="entry name" value="TWO-COMPONENT SENSOR PPRA"/>
    <property type="match status" value="1"/>
</dbReference>
<name>A0ABT5DK71_9BACT</name>
<dbReference type="Proteomes" id="UP001221838">
    <property type="component" value="Unassembled WGS sequence"/>
</dbReference>
<feature type="transmembrane region" description="Helical" evidence="4">
    <location>
        <begin position="88"/>
        <end position="107"/>
    </location>
</feature>
<dbReference type="EC" id="2.7.13.3" evidence="2"/>
<dbReference type="Pfam" id="PF02518">
    <property type="entry name" value="HATPase_c"/>
    <property type="match status" value="1"/>
</dbReference>